<dbReference type="AlphaFoldDB" id="A0A4Z2G5K7"/>
<accession>A0A4Z2G5K7</accession>
<gene>
    <name evidence="1" type="ORF">EYF80_040943</name>
</gene>
<dbReference type="EMBL" id="SRLO01000679">
    <property type="protein sequence ID" value="TNN48867.1"/>
    <property type="molecule type" value="Genomic_DNA"/>
</dbReference>
<keyword evidence="2" id="KW-1185">Reference proteome</keyword>
<reference evidence="1 2" key="1">
    <citation type="submission" date="2019-03" db="EMBL/GenBank/DDBJ databases">
        <title>First draft genome of Liparis tanakae, snailfish: a comprehensive survey of snailfish specific genes.</title>
        <authorList>
            <person name="Kim W."/>
            <person name="Song I."/>
            <person name="Jeong J.-H."/>
            <person name="Kim D."/>
            <person name="Kim S."/>
            <person name="Ryu S."/>
            <person name="Song J.Y."/>
            <person name="Lee S.K."/>
        </authorList>
    </citation>
    <scope>NUCLEOTIDE SEQUENCE [LARGE SCALE GENOMIC DNA]</scope>
    <source>
        <tissue evidence="1">Muscle</tissue>
    </source>
</reference>
<proteinExistence type="predicted"/>
<sequence>MQILQQSLRPLTLRLERNARHLPVNVLRFRNKLLQLLHLLPYLGLHDLHKPQINQEDHHINRLQRRLFALKQGRNLSDSLVETLHMLFLGRNLILEACRGRWSVLESNRRRLGKYGECIGGPALYLCSQLDDAIPQSQAAVKVLQGPTQLPTHALKPPQQLCEGVTLLLPLLSPPPRRPPPLWSDSHQGFPTGRVHLVCAAAQRGIPPDDFPALPTHVFCRNFPVKAVCSSSLCDFISSSPPSLSRISMGFNSWICSLAIGNNVFASSSASAACRDNDVTTSRHVTVTPSVVRVIPAAFKAPSALSDCFTAACQRCVSRSRSASFGGLSGSWCASRFGVWALTSLTVARKRSRAWTAD</sequence>
<comment type="caution">
    <text evidence="1">The sequence shown here is derived from an EMBL/GenBank/DDBJ whole genome shotgun (WGS) entry which is preliminary data.</text>
</comment>
<evidence type="ECO:0000313" key="2">
    <source>
        <dbReference type="Proteomes" id="UP000314294"/>
    </source>
</evidence>
<name>A0A4Z2G5K7_9TELE</name>
<dbReference type="Proteomes" id="UP000314294">
    <property type="component" value="Unassembled WGS sequence"/>
</dbReference>
<organism evidence="1 2">
    <name type="scientific">Liparis tanakae</name>
    <name type="common">Tanaka's snailfish</name>
    <dbReference type="NCBI Taxonomy" id="230148"/>
    <lineage>
        <taxon>Eukaryota</taxon>
        <taxon>Metazoa</taxon>
        <taxon>Chordata</taxon>
        <taxon>Craniata</taxon>
        <taxon>Vertebrata</taxon>
        <taxon>Euteleostomi</taxon>
        <taxon>Actinopterygii</taxon>
        <taxon>Neopterygii</taxon>
        <taxon>Teleostei</taxon>
        <taxon>Neoteleostei</taxon>
        <taxon>Acanthomorphata</taxon>
        <taxon>Eupercaria</taxon>
        <taxon>Perciformes</taxon>
        <taxon>Cottioidei</taxon>
        <taxon>Cottales</taxon>
        <taxon>Liparidae</taxon>
        <taxon>Liparis</taxon>
    </lineage>
</organism>
<protein>
    <submittedName>
        <fullName evidence="1">Uncharacterized protein</fullName>
    </submittedName>
</protein>
<evidence type="ECO:0000313" key="1">
    <source>
        <dbReference type="EMBL" id="TNN48867.1"/>
    </source>
</evidence>